<accession>A0A087BAM1</accession>
<dbReference type="GO" id="GO:0004252">
    <property type="term" value="F:serine-type endopeptidase activity"/>
    <property type="evidence" value="ECO:0007669"/>
    <property type="project" value="InterPro"/>
</dbReference>
<protein>
    <submittedName>
        <fullName evidence="9">Intramembrane Rhomboid protease</fullName>
    </submittedName>
</protein>
<dbReference type="GO" id="GO:0016020">
    <property type="term" value="C:membrane"/>
    <property type="evidence" value="ECO:0007669"/>
    <property type="project" value="UniProtKB-SubCell"/>
</dbReference>
<dbReference type="Proteomes" id="UP000029052">
    <property type="component" value="Unassembled WGS sequence"/>
</dbReference>
<comment type="caution">
    <text evidence="9">The sequence shown here is derived from an EMBL/GenBank/DDBJ whole genome shotgun (WGS) entry which is preliminary data.</text>
</comment>
<feature type="transmembrane region" description="Helical" evidence="7">
    <location>
        <begin position="58"/>
        <end position="79"/>
    </location>
</feature>
<keyword evidence="4" id="KW-0378">Hydrolase</keyword>
<evidence type="ECO:0000313" key="10">
    <source>
        <dbReference type="Proteomes" id="UP000029052"/>
    </source>
</evidence>
<keyword evidence="5 7" id="KW-1133">Transmembrane helix</keyword>
<evidence type="ECO:0000256" key="7">
    <source>
        <dbReference type="SAM" id="Phobius"/>
    </source>
</evidence>
<evidence type="ECO:0000256" key="1">
    <source>
        <dbReference type="ARBA" id="ARBA00004141"/>
    </source>
</evidence>
<feature type="transmembrane region" description="Helical" evidence="7">
    <location>
        <begin position="149"/>
        <end position="170"/>
    </location>
</feature>
<dbReference type="STRING" id="1692.BMAGN_0018"/>
<evidence type="ECO:0000256" key="5">
    <source>
        <dbReference type="ARBA" id="ARBA00022989"/>
    </source>
</evidence>
<feature type="transmembrane region" description="Helical" evidence="7">
    <location>
        <begin position="121"/>
        <end position="143"/>
    </location>
</feature>
<dbReference type="PANTHER" id="PTHR43731">
    <property type="entry name" value="RHOMBOID PROTEASE"/>
    <property type="match status" value="1"/>
</dbReference>
<evidence type="ECO:0000259" key="8">
    <source>
        <dbReference type="Pfam" id="PF01694"/>
    </source>
</evidence>
<keyword evidence="9" id="KW-0645">Protease</keyword>
<keyword evidence="3 7" id="KW-0812">Transmembrane</keyword>
<dbReference type="InterPro" id="IPR050925">
    <property type="entry name" value="Rhomboid_protease_S54"/>
</dbReference>
<evidence type="ECO:0000256" key="6">
    <source>
        <dbReference type="ARBA" id="ARBA00023136"/>
    </source>
</evidence>
<feature type="transmembrane region" description="Helical" evidence="7">
    <location>
        <begin position="236"/>
        <end position="255"/>
    </location>
</feature>
<dbReference type="EMBL" id="JGZB01000004">
    <property type="protein sequence ID" value="KFI68071.1"/>
    <property type="molecule type" value="Genomic_DNA"/>
</dbReference>
<sequence>MDRFSLFPDSPSLRQVFSKRSLVYRWRNGDPIITAIIMVLCIAIWIVEAVLRYISTPAFVAMISFGMFQPVTALMHPWTFITSMFLHQPNSLWHILFNMLTLWCVGPFVERLMGHWSYLILYLLSGVAGNVGMIVAASCGSLMGSGEQWYNSAYGASGAIFGLFAAMLVVYRRVGEDIRSMLVWMGVNFLMPIVVPNIAWQAHLAGFLIGGLLTLLVMVGLRALRFKPVVARTAIYGGAILVILALIVFACNMYNPLTMLIGFSY</sequence>
<keyword evidence="6 7" id="KW-0472">Membrane</keyword>
<name>A0A087BAM1_9BIFI</name>
<gene>
    <name evidence="9" type="ORF">BMAGN_0018</name>
</gene>
<dbReference type="SMART" id="SM01160">
    <property type="entry name" value="DUF1751"/>
    <property type="match status" value="1"/>
</dbReference>
<dbReference type="Gene3D" id="1.20.1540.10">
    <property type="entry name" value="Rhomboid-like"/>
    <property type="match status" value="1"/>
</dbReference>
<proteinExistence type="inferred from homology"/>
<dbReference type="eggNOG" id="COG0705">
    <property type="taxonomic scope" value="Bacteria"/>
</dbReference>
<feature type="transmembrane region" description="Helical" evidence="7">
    <location>
        <begin position="205"/>
        <end position="224"/>
    </location>
</feature>
<comment type="similarity">
    <text evidence="2">Belongs to the peptidase S54 family.</text>
</comment>
<comment type="subcellular location">
    <subcellularLocation>
        <location evidence="1">Membrane</location>
        <topology evidence="1">Multi-pass membrane protein</topology>
    </subcellularLocation>
</comment>
<feature type="transmembrane region" description="Helical" evidence="7">
    <location>
        <begin position="32"/>
        <end position="51"/>
    </location>
</feature>
<feature type="transmembrane region" description="Helical" evidence="7">
    <location>
        <begin position="91"/>
        <end position="109"/>
    </location>
</feature>
<evidence type="ECO:0000256" key="2">
    <source>
        <dbReference type="ARBA" id="ARBA00009045"/>
    </source>
</evidence>
<feature type="domain" description="Peptidase S54 rhomboid" evidence="8">
    <location>
        <begin position="77"/>
        <end position="217"/>
    </location>
</feature>
<dbReference type="RefSeq" id="WP_033510696.1">
    <property type="nucleotide sequence ID" value="NZ_JGZB01000004.1"/>
</dbReference>
<dbReference type="InterPro" id="IPR022764">
    <property type="entry name" value="Peptidase_S54_rhomboid_dom"/>
</dbReference>
<reference evidence="9 10" key="1">
    <citation type="submission" date="2014-03" db="EMBL/GenBank/DDBJ databases">
        <title>Genomics of Bifidobacteria.</title>
        <authorList>
            <person name="Ventura M."/>
            <person name="Milani C."/>
            <person name="Lugli G.A."/>
        </authorList>
    </citation>
    <scope>NUCLEOTIDE SEQUENCE [LARGE SCALE GENOMIC DNA]</scope>
    <source>
        <strain evidence="9 10">LMG 11591</strain>
    </source>
</reference>
<dbReference type="SUPFAM" id="SSF144091">
    <property type="entry name" value="Rhomboid-like"/>
    <property type="match status" value="1"/>
</dbReference>
<evidence type="ECO:0000313" key="9">
    <source>
        <dbReference type="EMBL" id="KFI68071.1"/>
    </source>
</evidence>
<dbReference type="PANTHER" id="PTHR43731:SF14">
    <property type="entry name" value="PRESENILIN-ASSOCIATED RHOMBOID-LIKE PROTEIN, MITOCHONDRIAL"/>
    <property type="match status" value="1"/>
</dbReference>
<evidence type="ECO:0000256" key="3">
    <source>
        <dbReference type="ARBA" id="ARBA00022692"/>
    </source>
</evidence>
<organism evidence="9 10">
    <name type="scientific">Bifidobacterium magnum</name>
    <dbReference type="NCBI Taxonomy" id="1692"/>
    <lineage>
        <taxon>Bacteria</taxon>
        <taxon>Bacillati</taxon>
        <taxon>Actinomycetota</taxon>
        <taxon>Actinomycetes</taxon>
        <taxon>Bifidobacteriales</taxon>
        <taxon>Bifidobacteriaceae</taxon>
        <taxon>Bifidobacterium</taxon>
    </lineage>
</organism>
<dbReference type="AlphaFoldDB" id="A0A087BAM1"/>
<evidence type="ECO:0000256" key="4">
    <source>
        <dbReference type="ARBA" id="ARBA00022801"/>
    </source>
</evidence>
<dbReference type="GO" id="GO:0006508">
    <property type="term" value="P:proteolysis"/>
    <property type="evidence" value="ECO:0007669"/>
    <property type="project" value="UniProtKB-KW"/>
</dbReference>
<keyword evidence="10" id="KW-1185">Reference proteome</keyword>
<feature type="transmembrane region" description="Helical" evidence="7">
    <location>
        <begin position="182"/>
        <end position="199"/>
    </location>
</feature>
<dbReference type="InterPro" id="IPR035952">
    <property type="entry name" value="Rhomboid-like_sf"/>
</dbReference>
<dbReference type="Pfam" id="PF01694">
    <property type="entry name" value="Rhomboid"/>
    <property type="match status" value="1"/>
</dbReference>